<dbReference type="InterPro" id="IPR020845">
    <property type="entry name" value="AMP-binding_CS"/>
</dbReference>
<dbReference type="Proteomes" id="UP000481417">
    <property type="component" value="Unassembled WGS sequence"/>
</dbReference>
<dbReference type="InterPro" id="IPR042099">
    <property type="entry name" value="ANL_N_sf"/>
</dbReference>
<accession>A0A6L6HWF6</accession>
<evidence type="ECO:0000256" key="2">
    <source>
        <dbReference type="ARBA" id="ARBA00022598"/>
    </source>
</evidence>
<dbReference type="Pfam" id="PF00501">
    <property type="entry name" value="AMP-binding"/>
    <property type="match status" value="1"/>
</dbReference>
<sequence>MRSAPKREGGGADISWGGDHMTATLHFTESHFPKQETGGLIDCTLGDLMLRNAEEKPDRVALIEGIADASRRRRWTYRELVDESLATARGLLEHFQPGDRVGLLAPETPEWVIFQHAMSFAGLIMVPINPAYTAREVEFVLGNAEAVGVIHADESRGKDLAATVRKVMASLDCLTVALNVADLDKIKASGNPDRELPKVSPDDMLQIQYTSGTTGFPKGACLHHRGVINAAHFIVERAAFPMGGIWLNTMPMFHIGGAVVSEIGTFSRQGTFVLMQAFDPSLFLELIESERVNSSLIVPTMILALLNHPDAKTRDLSSFKSILSGAAAVPEALVKRAKKEFGVDFAIMYGQTESNGPFLETFTSDSDELQSQTIGRPIPHVEVKVVDVETFRTLPVNTIGEWWVRGFNTMQGYYGQPEATAAALTEDGWLRTGDLGTMDENGYFRITGRLKEMIIRGGMNLYPSEIENVLFEHEDVGQVAVIGLPDEVWGETVCAVILARDPENPPAADLLWAHCRNNLSPQKTPEHWIFVKQYPLTATGKIQKNVLLEWYHEGRLVPCDWVRPHRDSKIA</sequence>
<feature type="domain" description="AMP-binding enzyme C-terminal" evidence="4">
    <location>
        <begin position="465"/>
        <end position="541"/>
    </location>
</feature>
<reference evidence="5 6" key="1">
    <citation type="submission" date="2019-11" db="EMBL/GenBank/DDBJ databases">
        <authorList>
            <person name="Lang L."/>
        </authorList>
    </citation>
    <scope>NUCLEOTIDE SEQUENCE [LARGE SCALE GENOMIC DNA]</scope>
    <source>
        <strain evidence="5 6">YIM 132242</strain>
    </source>
</reference>
<comment type="similarity">
    <text evidence="1">Belongs to the ATP-dependent AMP-binding enzyme family.</text>
</comment>
<dbReference type="InterPro" id="IPR000873">
    <property type="entry name" value="AMP-dep_synth/lig_dom"/>
</dbReference>
<dbReference type="InterPro" id="IPR045851">
    <property type="entry name" value="AMP-bd_C_sf"/>
</dbReference>
<dbReference type="PANTHER" id="PTHR43201">
    <property type="entry name" value="ACYL-COA SYNTHETASE"/>
    <property type="match status" value="1"/>
</dbReference>
<keyword evidence="2" id="KW-0436">Ligase</keyword>
<feature type="domain" description="AMP-dependent synthetase/ligase" evidence="3">
    <location>
        <begin position="51"/>
        <end position="414"/>
    </location>
</feature>
<evidence type="ECO:0000256" key="1">
    <source>
        <dbReference type="ARBA" id="ARBA00006432"/>
    </source>
</evidence>
<keyword evidence="6" id="KW-1185">Reference proteome</keyword>
<name>A0A6L6HWF6_9RHOB</name>
<organism evidence="5 6">
    <name type="scientific">Paracoccus lichenicola</name>
    <dbReference type="NCBI Taxonomy" id="2665644"/>
    <lineage>
        <taxon>Bacteria</taxon>
        <taxon>Pseudomonadati</taxon>
        <taxon>Pseudomonadota</taxon>
        <taxon>Alphaproteobacteria</taxon>
        <taxon>Rhodobacterales</taxon>
        <taxon>Paracoccaceae</taxon>
        <taxon>Paracoccus</taxon>
    </lineage>
</organism>
<evidence type="ECO:0000313" key="5">
    <source>
        <dbReference type="EMBL" id="MTE01658.1"/>
    </source>
</evidence>
<evidence type="ECO:0000259" key="4">
    <source>
        <dbReference type="Pfam" id="PF13193"/>
    </source>
</evidence>
<dbReference type="PANTHER" id="PTHR43201:SF5">
    <property type="entry name" value="MEDIUM-CHAIN ACYL-COA LIGASE ACSF2, MITOCHONDRIAL"/>
    <property type="match status" value="1"/>
</dbReference>
<dbReference type="Pfam" id="PF13193">
    <property type="entry name" value="AMP-binding_C"/>
    <property type="match status" value="1"/>
</dbReference>
<dbReference type="GO" id="GO:0006631">
    <property type="term" value="P:fatty acid metabolic process"/>
    <property type="evidence" value="ECO:0007669"/>
    <property type="project" value="TreeGrafter"/>
</dbReference>
<dbReference type="SUPFAM" id="SSF56801">
    <property type="entry name" value="Acetyl-CoA synthetase-like"/>
    <property type="match status" value="1"/>
</dbReference>
<dbReference type="GO" id="GO:0031956">
    <property type="term" value="F:medium-chain fatty acid-CoA ligase activity"/>
    <property type="evidence" value="ECO:0007669"/>
    <property type="project" value="TreeGrafter"/>
</dbReference>
<dbReference type="PROSITE" id="PS00455">
    <property type="entry name" value="AMP_BINDING"/>
    <property type="match status" value="1"/>
</dbReference>
<dbReference type="InterPro" id="IPR025110">
    <property type="entry name" value="AMP-bd_C"/>
</dbReference>
<proteinExistence type="inferred from homology"/>
<evidence type="ECO:0000313" key="6">
    <source>
        <dbReference type="Proteomes" id="UP000481417"/>
    </source>
</evidence>
<gene>
    <name evidence="5" type="ORF">GIY56_15320</name>
</gene>
<dbReference type="Gene3D" id="3.30.300.30">
    <property type="match status" value="1"/>
</dbReference>
<protein>
    <submittedName>
        <fullName evidence="5">AMP-binding protein</fullName>
    </submittedName>
</protein>
<evidence type="ECO:0000259" key="3">
    <source>
        <dbReference type="Pfam" id="PF00501"/>
    </source>
</evidence>
<dbReference type="AlphaFoldDB" id="A0A6L6HWF6"/>
<comment type="caution">
    <text evidence="5">The sequence shown here is derived from an EMBL/GenBank/DDBJ whole genome shotgun (WGS) entry which is preliminary data.</text>
</comment>
<dbReference type="Gene3D" id="3.40.50.12780">
    <property type="entry name" value="N-terminal domain of ligase-like"/>
    <property type="match status" value="1"/>
</dbReference>
<dbReference type="EMBL" id="WMBT01000012">
    <property type="protein sequence ID" value="MTE01658.1"/>
    <property type="molecule type" value="Genomic_DNA"/>
</dbReference>